<dbReference type="InterPro" id="IPR001584">
    <property type="entry name" value="Integrase_cat-core"/>
</dbReference>
<feature type="domain" description="Integrase catalytic" evidence="2">
    <location>
        <begin position="442"/>
        <end position="628"/>
    </location>
</feature>
<feature type="compositionally biased region" description="Polar residues" evidence="1">
    <location>
        <begin position="30"/>
        <end position="46"/>
    </location>
</feature>
<evidence type="ECO:0000313" key="4">
    <source>
        <dbReference type="Proteomes" id="UP001558613"/>
    </source>
</evidence>
<sequence length="837" mass="94580">MPDHSTVRPSGNRAEKRWNKPVATVLHGSESGTSSGAKSGCQSTSSPRHKSQVGPYCPYCGNTEHFLNKCPAIQKLTREQIVEWIKSQKRCWRCGRAHTAAQCCPVLLRNGAKTLDTYAILDDGSERTMLLPEAVDQLGLVKEPETLALRTIRQEVQTLKGASVSFKISSMSKPKKMYQIKDAFSSQRLDLADHSYPVTSLKRRYKHLNNIPLESFTSVKPLVLIAPSEWPSQPGEFLEQDTSEYKKITLCGTVSNVNREDVQEILTYQSWKDLVESVVQEAHGAADQNAPLSAEDFRQAEKAIFRRIQMECFAEELKCLRAGKAVPRSSRLIALSPELDPVEGFIRVGGRLRRAEGLDSDFKHPILLDPSHHATKLLIRGYDERLCHPGPERVFAEIRRMFWILRGREAIKREQYQCQGCQRWKSKPSVPKMADLPLARLRLYQPPFYSTGVDCFGPFPVKIGRRSEKRWGIIYKCLTTRAVHLDLLHSMDLDSFLMSLRRFVARRGSPAELYSDQGTNFRGGEKELNEWFNRMSSDLQQLLAKQKIAFHFNPPAAPHFGGTWEREVKSVKTALYTVLGSQSVSEEVLLTVLLEVESILNSKPLGYTSSSVADLDAITPSVLLMGRLDGTLPPVVYPKIEGLSRRRWRHCQVLADHFWSRFIRSYLPTLQCRQKWRDTQADLTKGSVVMLMDPQHPRAYWPIGRVIAAHPSKDGCVRSADIQVKDRVYTRPVARLIPIPAIPAEDDEEDGDSFYERRNAAGRKEEALTLEIAIDRYCGCNCSPSKAPPVRELQTSLLTSDTDDCVLLCASYKKKPHTYELITHMCPDKVVSTSKSA</sequence>
<dbReference type="PANTHER" id="PTHR47331">
    <property type="entry name" value="PHD-TYPE DOMAIN-CONTAINING PROTEIN"/>
    <property type="match status" value="1"/>
</dbReference>
<dbReference type="Proteomes" id="UP001558613">
    <property type="component" value="Unassembled WGS sequence"/>
</dbReference>
<proteinExistence type="predicted"/>
<evidence type="ECO:0000259" key="2">
    <source>
        <dbReference type="PROSITE" id="PS50994"/>
    </source>
</evidence>
<evidence type="ECO:0000256" key="1">
    <source>
        <dbReference type="SAM" id="MobiDB-lite"/>
    </source>
</evidence>
<dbReference type="InterPro" id="IPR036397">
    <property type="entry name" value="RNaseH_sf"/>
</dbReference>
<dbReference type="PROSITE" id="PS50994">
    <property type="entry name" value="INTEGRASE"/>
    <property type="match status" value="1"/>
</dbReference>
<comment type="caution">
    <text evidence="3">The sequence shown here is derived from an EMBL/GenBank/DDBJ whole genome shotgun (WGS) entry which is preliminary data.</text>
</comment>
<accession>A0ABR3MWX5</accession>
<dbReference type="InterPro" id="IPR041588">
    <property type="entry name" value="Integrase_H2C2"/>
</dbReference>
<keyword evidence="4" id="KW-1185">Reference proteome</keyword>
<organism evidence="3 4">
    <name type="scientific">Cirrhinus molitorella</name>
    <name type="common">mud carp</name>
    <dbReference type="NCBI Taxonomy" id="172907"/>
    <lineage>
        <taxon>Eukaryota</taxon>
        <taxon>Metazoa</taxon>
        <taxon>Chordata</taxon>
        <taxon>Craniata</taxon>
        <taxon>Vertebrata</taxon>
        <taxon>Euteleostomi</taxon>
        <taxon>Actinopterygii</taxon>
        <taxon>Neopterygii</taxon>
        <taxon>Teleostei</taxon>
        <taxon>Ostariophysi</taxon>
        <taxon>Cypriniformes</taxon>
        <taxon>Cyprinidae</taxon>
        <taxon>Labeoninae</taxon>
        <taxon>Labeonini</taxon>
        <taxon>Cirrhinus</taxon>
    </lineage>
</organism>
<dbReference type="InterPro" id="IPR040676">
    <property type="entry name" value="DUF5641"/>
</dbReference>
<reference evidence="3 4" key="1">
    <citation type="submission" date="2023-09" db="EMBL/GenBank/DDBJ databases">
        <authorList>
            <person name="Wang M."/>
        </authorList>
    </citation>
    <scope>NUCLEOTIDE SEQUENCE [LARGE SCALE GENOMIC DNA]</scope>
    <source>
        <strain evidence="3">GT-2023</strain>
        <tissue evidence="3">Liver</tissue>
    </source>
</reference>
<dbReference type="Pfam" id="PF18701">
    <property type="entry name" value="DUF5641"/>
    <property type="match status" value="1"/>
</dbReference>
<evidence type="ECO:0000313" key="3">
    <source>
        <dbReference type="EMBL" id="KAL1269115.1"/>
    </source>
</evidence>
<dbReference type="Gene3D" id="3.30.420.10">
    <property type="entry name" value="Ribonuclease H-like superfamily/Ribonuclease H"/>
    <property type="match status" value="1"/>
</dbReference>
<protein>
    <recommendedName>
        <fullName evidence="2">Integrase catalytic domain-containing protein</fullName>
    </recommendedName>
</protein>
<gene>
    <name evidence="3" type="ORF">QQF64_031404</name>
</gene>
<name>A0ABR3MWX5_9TELE</name>
<dbReference type="Pfam" id="PF17921">
    <property type="entry name" value="Integrase_H2C2"/>
    <property type="match status" value="1"/>
</dbReference>
<dbReference type="SUPFAM" id="SSF53098">
    <property type="entry name" value="Ribonuclease H-like"/>
    <property type="match status" value="1"/>
</dbReference>
<dbReference type="InterPro" id="IPR012337">
    <property type="entry name" value="RNaseH-like_sf"/>
</dbReference>
<dbReference type="EMBL" id="JAYMGO010000008">
    <property type="protein sequence ID" value="KAL1269115.1"/>
    <property type="molecule type" value="Genomic_DNA"/>
</dbReference>
<feature type="region of interest" description="Disordered" evidence="1">
    <location>
        <begin position="1"/>
        <end position="52"/>
    </location>
</feature>